<dbReference type="GO" id="GO:0016020">
    <property type="term" value="C:membrane"/>
    <property type="evidence" value="ECO:0007669"/>
    <property type="project" value="UniProtKB-SubCell"/>
</dbReference>
<keyword evidence="5 7" id="KW-1133">Transmembrane helix</keyword>
<evidence type="ECO:0000256" key="1">
    <source>
        <dbReference type="ARBA" id="ARBA00004141"/>
    </source>
</evidence>
<accession>A0A172QV14</accession>
<dbReference type="OrthoDB" id="5405318at2"/>
<feature type="transmembrane region" description="Helical" evidence="7">
    <location>
        <begin position="6"/>
        <end position="22"/>
    </location>
</feature>
<feature type="transmembrane region" description="Helical" evidence="7">
    <location>
        <begin position="288"/>
        <end position="308"/>
    </location>
</feature>
<evidence type="ECO:0000256" key="2">
    <source>
        <dbReference type="ARBA" id="ARBA00022448"/>
    </source>
</evidence>
<sequence length="311" mass="33257">MQQVLMGFTVVFIVIGIGWILGRRNTLGQQAQKPLSLFVYYVATPALLFDRVTKSDAATIFSLNFVVIAVSALIVGFLFFLLMRFVLKRTTAVSVIGMLAASYANAGNLGIPLAAYILDDFTVVIPVILFQVAFYAPITMTIMEMMTNKKSTNLVRNLVVTPLTNTMVLAAIAGIFVSLTSMSVPIVLAQPIEMLANASVPLALIVFGLSLSKSKILEKGAVSRRDVFLAALFKNIMHPIVAGLLALSLGMEGTALLSAIILGALPTAQNVYTYALRFRTAESMARDTGVVTTLISFPVLVAVSLILGSSG</sequence>
<keyword evidence="4 7" id="KW-0812">Transmembrane</keyword>
<evidence type="ECO:0000256" key="3">
    <source>
        <dbReference type="ARBA" id="ARBA00022475"/>
    </source>
</evidence>
<feature type="transmembrane region" description="Helical" evidence="7">
    <location>
        <begin position="194"/>
        <end position="211"/>
    </location>
</feature>
<keyword evidence="3" id="KW-1003">Cell membrane</keyword>
<gene>
    <name evidence="8" type="ORF">ccrud_10250</name>
</gene>
<dbReference type="STRING" id="1652495.ccrud_10250"/>
<dbReference type="EMBL" id="CP015622">
    <property type="protein sequence ID" value="ANE04545.1"/>
    <property type="molecule type" value="Genomic_DNA"/>
</dbReference>
<keyword evidence="6 7" id="KW-0472">Membrane</keyword>
<feature type="transmembrane region" description="Helical" evidence="7">
    <location>
        <begin position="227"/>
        <end position="249"/>
    </location>
</feature>
<comment type="subcellular location">
    <subcellularLocation>
        <location evidence="1">Membrane</location>
        <topology evidence="1">Multi-pass membrane protein</topology>
    </subcellularLocation>
</comment>
<dbReference type="PANTHER" id="PTHR36838:SF3">
    <property type="entry name" value="TRANSPORTER AUXIN EFFLUX CARRIER EC FAMILY"/>
    <property type="match status" value="1"/>
</dbReference>
<dbReference type="Pfam" id="PF03547">
    <property type="entry name" value="Mem_trans"/>
    <property type="match status" value="1"/>
</dbReference>
<dbReference type="InterPro" id="IPR004776">
    <property type="entry name" value="Mem_transp_PIN-like"/>
</dbReference>
<name>A0A172QV14_9CORY</name>
<organism evidence="8 9">
    <name type="scientific">Corynebacterium crudilactis</name>
    <dbReference type="NCBI Taxonomy" id="1652495"/>
    <lineage>
        <taxon>Bacteria</taxon>
        <taxon>Bacillati</taxon>
        <taxon>Actinomycetota</taxon>
        <taxon>Actinomycetes</taxon>
        <taxon>Mycobacteriales</taxon>
        <taxon>Corynebacteriaceae</taxon>
        <taxon>Corynebacterium</taxon>
    </lineage>
</organism>
<evidence type="ECO:0000256" key="7">
    <source>
        <dbReference type="SAM" id="Phobius"/>
    </source>
</evidence>
<protein>
    <submittedName>
        <fullName evidence="8">Permease</fullName>
    </submittedName>
</protein>
<reference evidence="8 9" key="1">
    <citation type="submission" date="2016-05" db="EMBL/GenBank/DDBJ databases">
        <title>Complete genome sequence of Corynebacterium crudilactis, a new Corynebacterium species isolated from raw cow's milk.</title>
        <authorList>
            <person name="Christian R."/>
            <person name="Zimmermann J."/>
            <person name="Lipski A."/>
            <person name="Kalinowski J."/>
        </authorList>
    </citation>
    <scope>NUCLEOTIDE SEQUENCE [LARGE SCALE GENOMIC DNA]</scope>
    <source>
        <strain evidence="8 9">JZ16</strain>
    </source>
</reference>
<keyword evidence="2" id="KW-0813">Transport</keyword>
<proteinExistence type="predicted"/>
<dbReference type="KEGG" id="ccjz:ccrud_10250"/>
<dbReference type="AlphaFoldDB" id="A0A172QV14"/>
<feature type="transmembrane region" description="Helical" evidence="7">
    <location>
        <begin position="255"/>
        <end position="276"/>
    </location>
</feature>
<keyword evidence="9" id="KW-1185">Reference proteome</keyword>
<evidence type="ECO:0000313" key="9">
    <source>
        <dbReference type="Proteomes" id="UP000076929"/>
    </source>
</evidence>
<dbReference type="RefSeq" id="WP_066567123.1">
    <property type="nucleotide sequence ID" value="NZ_CP015622.1"/>
</dbReference>
<dbReference type="PANTHER" id="PTHR36838">
    <property type="entry name" value="AUXIN EFFLUX CARRIER FAMILY PROTEIN"/>
    <property type="match status" value="1"/>
</dbReference>
<feature type="transmembrane region" description="Helical" evidence="7">
    <location>
        <begin position="34"/>
        <end position="52"/>
    </location>
</feature>
<feature type="transmembrane region" description="Helical" evidence="7">
    <location>
        <begin position="95"/>
        <end position="117"/>
    </location>
</feature>
<dbReference type="Proteomes" id="UP000076929">
    <property type="component" value="Chromosome"/>
</dbReference>
<evidence type="ECO:0000256" key="5">
    <source>
        <dbReference type="ARBA" id="ARBA00022989"/>
    </source>
</evidence>
<feature type="transmembrane region" description="Helical" evidence="7">
    <location>
        <begin position="58"/>
        <end position="83"/>
    </location>
</feature>
<evidence type="ECO:0000313" key="8">
    <source>
        <dbReference type="EMBL" id="ANE04545.1"/>
    </source>
</evidence>
<evidence type="ECO:0000256" key="4">
    <source>
        <dbReference type="ARBA" id="ARBA00022692"/>
    </source>
</evidence>
<evidence type="ECO:0000256" key="6">
    <source>
        <dbReference type="ARBA" id="ARBA00023136"/>
    </source>
</evidence>
<feature type="transmembrane region" description="Helical" evidence="7">
    <location>
        <begin position="123"/>
        <end position="146"/>
    </location>
</feature>
<dbReference type="GO" id="GO:0055085">
    <property type="term" value="P:transmembrane transport"/>
    <property type="evidence" value="ECO:0007669"/>
    <property type="project" value="InterPro"/>
</dbReference>